<feature type="domain" description="Major facilitator superfamily (MFS) profile" evidence="16">
    <location>
        <begin position="38"/>
        <end position="456"/>
    </location>
</feature>
<evidence type="ECO:0000256" key="2">
    <source>
        <dbReference type="ARBA" id="ARBA00010992"/>
    </source>
</evidence>
<dbReference type="PANTHER" id="PTHR48022">
    <property type="entry name" value="PLASTIDIC GLUCOSE TRANSPORTER 4"/>
    <property type="match status" value="1"/>
</dbReference>
<dbReference type="PRINTS" id="PR00171">
    <property type="entry name" value="SUGRTRNSPORT"/>
</dbReference>
<feature type="transmembrane region" description="Helical" evidence="15">
    <location>
        <begin position="199"/>
        <end position="220"/>
    </location>
</feature>
<feature type="transmembrane region" description="Helical" evidence="15">
    <location>
        <begin position="107"/>
        <end position="124"/>
    </location>
</feature>
<reference evidence="18" key="1">
    <citation type="journal article" date="2006" name="PLoS Biol.">
        <title>Macronuclear genome sequence of the ciliate Tetrahymena thermophila, a model eukaryote.</title>
        <authorList>
            <person name="Eisen J.A."/>
            <person name="Coyne R.S."/>
            <person name="Wu M."/>
            <person name="Wu D."/>
            <person name="Thiagarajan M."/>
            <person name="Wortman J.R."/>
            <person name="Badger J.H."/>
            <person name="Ren Q."/>
            <person name="Amedeo P."/>
            <person name="Jones K.M."/>
            <person name="Tallon L.J."/>
            <person name="Delcher A.L."/>
            <person name="Salzberg S.L."/>
            <person name="Silva J.C."/>
            <person name="Haas B.J."/>
            <person name="Majoros W.H."/>
            <person name="Farzad M."/>
            <person name="Carlton J.M."/>
            <person name="Smith R.K. Jr."/>
            <person name="Garg J."/>
            <person name="Pearlman R.E."/>
            <person name="Karrer K.M."/>
            <person name="Sun L."/>
            <person name="Manning G."/>
            <person name="Elde N.C."/>
            <person name="Turkewitz A.P."/>
            <person name="Asai D.J."/>
            <person name="Wilkes D.E."/>
            <person name="Wang Y."/>
            <person name="Cai H."/>
            <person name="Collins K."/>
            <person name="Stewart B.A."/>
            <person name="Lee S.R."/>
            <person name="Wilamowska K."/>
            <person name="Weinberg Z."/>
            <person name="Ruzzo W.L."/>
            <person name="Wloga D."/>
            <person name="Gaertig J."/>
            <person name="Frankel J."/>
            <person name="Tsao C.-C."/>
            <person name="Gorovsky M.A."/>
            <person name="Keeling P.J."/>
            <person name="Waller R.F."/>
            <person name="Patron N.J."/>
            <person name="Cherry J.M."/>
            <person name="Stover N.A."/>
            <person name="Krieger C.J."/>
            <person name="del Toro C."/>
            <person name="Ryder H.F."/>
            <person name="Williamson S.C."/>
            <person name="Barbeau R.A."/>
            <person name="Hamilton E.P."/>
            <person name="Orias E."/>
        </authorList>
    </citation>
    <scope>NUCLEOTIDE SEQUENCE [LARGE SCALE GENOMIC DNA]</scope>
    <source>
        <strain evidence="18">SB210</strain>
    </source>
</reference>
<feature type="transmembrane region" description="Helical" evidence="15">
    <location>
        <begin position="316"/>
        <end position="336"/>
    </location>
</feature>
<feature type="transmembrane region" description="Helical" evidence="15">
    <location>
        <begin position="162"/>
        <end position="187"/>
    </location>
</feature>
<evidence type="ECO:0000256" key="12">
    <source>
        <dbReference type="ARBA" id="ARBA00044710"/>
    </source>
</evidence>
<keyword evidence="4 15" id="KW-0812">Transmembrane</keyword>
<feature type="compositionally biased region" description="Polar residues" evidence="14">
    <location>
        <begin position="1"/>
        <end position="12"/>
    </location>
</feature>
<feature type="transmembrane region" description="Helical" evidence="15">
    <location>
        <begin position="408"/>
        <end position="427"/>
    </location>
</feature>
<dbReference type="Pfam" id="PF00083">
    <property type="entry name" value="Sugar_tr"/>
    <property type="match status" value="1"/>
</dbReference>
<dbReference type="EMBL" id="GG662693">
    <property type="protein sequence ID" value="EAR96281.2"/>
    <property type="molecule type" value="Genomic_DNA"/>
</dbReference>
<protein>
    <recommendedName>
        <fullName evidence="13">Hexose transporter 1</fullName>
    </recommendedName>
</protein>
<dbReference type="GO" id="GO:0005351">
    <property type="term" value="F:carbohydrate:proton symporter activity"/>
    <property type="evidence" value="ECO:0007669"/>
    <property type="project" value="TreeGrafter"/>
</dbReference>
<keyword evidence="18" id="KW-1185">Reference proteome</keyword>
<evidence type="ECO:0000259" key="16">
    <source>
        <dbReference type="PROSITE" id="PS50850"/>
    </source>
</evidence>
<dbReference type="Proteomes" id="UP000009168">
    <property type="component" value="Unassembled WGS sequence"/>
</dbReference>
<dbReference type="AlphaFoldDB" id="I7LUY0"/>
<dbReference type="PANTHER" id="PTHR48022:SF2">
    <property type="entry name" value="PLASTIDIC GLUCOSE TRANSPORTER 4"/>
    <property type="match status" value="1"/>
</dbReference>
<dbReference type="InterPro" id="IPR003663">
    <property type="entry name" value="Sugar/inositol_transpt"/>
</dbReference>
<evidence type="ECO:0000256" key="14">
    <source>
        <dbReference type="SAM" id="MobiDB-lite"/>
    </source>
</evidence>
<evidence type="ECO:0000256" key="3">
    <source>
        <dbReference type="ARBA" id="ARBA00011738"/>
    </source>
</evidence>
<evidence type="ECO:0000256" key="13">
    <source>
        <dbReference type="ARBA" id="ARBA00044780"/>
    </source>
</evidence>
<dbReference type="GO" id="GO:0016020">
    <property type="term" value="C:membrane"/>
    <property type="evidence" value="ECO:0007669"/>
    <property type="project" value="UniProtKB-SubCell"/>
</dbReference>
<keyword evidence="5 15" id="KW-1133">Transmembrane helix</keyword>
<dbReference type="Gene3D" id="1.20.1250.20">
    <property type="entry name" value="MFS general substrate transporter like domains"/>
    <property type="match status" value="1"/>
</dbReference>
<feature type="transmembrane region" description="Helical" evidence="15">
    <location>
        <begin position="343"/>
        <end position="365"/>
    </location>
</feature>
<dbReference type="STRING" id="312017.I7LUY0"/>
<comment type="catalytic activity">
    <reaction evidence="7">
        <text>D-galactose(in) = D-galactose(out)</text>
        <dbReference type="Rhea" id="RHEA:34915"/>
        <dbReference type="ChEBI" id="CHEBI:4139"/>
    </reaction>
    <physiologicalReaction direction="right-to-left" evidence="7">
        <dbReference type="Rhea" id="RHEA:34917"/>
    </physiologicalReaction>
</comment>
<dbReference type="GeneID" id="7831359"/>
<dbReference type="RefSeq" id="XP_001016526.2">
    <property type="nucleotide sequence ID" value="XM_001016526.2"/>
</dbReference>
<comment type="subunit">
    <text evidence="3">Homodimer.</text>
</comment>
<comment type="catalytic activity">
    <reaction evidence="9">
        <text>D-xylose(out) = D-xylose(in)</text>
        <dbReference type="Rhea" id="RHEA:78427"/>
        <dbReference type="ChEBI" id="CHEBI:53455"/>
    </reaction>
    <physiologicalReaction direction="left-to-right" evidence="9">
        <dbReference type="Rhea" id="RHEA:78428"/>
    </physiologicalReaction>
</comment>
<evidence type="ECO:0000256" key="5">
    <source>
        <dbReference type="ARBA" id="ARBA00022989"/>
    </source>
</evidence>
<feature type="transmembrane region" description="Helical" evidence="15">
    <location>
        <begin position="76"/>
        <end position="95"/>
    </location>
</feature>
<dbReference type="InterPro" id="IPR050360">
    <property type="entry name" value="MFS_Sugar_Transporters"/>
</dbReference>
<sequence length="492" mass="55747">MKSPSSLNNMDITTEDGQKSSKKQEEQEYISFLYILINVIVSNLGILYFGYHLSVMSLAQDTVFTVFEVKESQHNFYSSLLAAAIPFGAIFGAIIPGSFLSNSSRKNSMIFADAIGTIFGLLVLTRDINMLVLARLCAGFVIGLNSSLVLKYVNEITPISLTGVMGIVFSISLTLGIVIASLNGQFFSQNPSQEDQYCFFVLLFPLIFTISRPILFQVFFNHETPFYYILNNQPDSCKQLLQILYKSQYVDKILLEVQQEVIKQGSKDTSKSYNIKRLFIGCTLLIFQQFSGINAVIMFLGQIFQKEHFSFRMTNLLSLLSNFIYLIASILSTYFVKKYTRRAILITGSSFAGIFLLLLALLQIIDIQQISFLAFFFISCYFVAFNFSLGPVIWLYSSEILSSKEFSIATTLNWISATIVVVSIPYFDHLWPLFIFFSVVCFSCATFTLFLVKETKDKSKLEILHLYDPQQKDQGEYSSIALNTSDQKNYVD</sequence>
<evidence type="ECO:0000313" key="18">
    <source>
        <dbReference type="Proteomes" id="UP000009168"/>
    </source>
</evidence>
<gene>
    <name evidence="17" type="ORF">TTHERM_00188500</name>
</gene>
<feature type="transmembrane region" description="Helical" evidence="15">
    <location>
        <begin position="371"/>
        <end position="396"/>
    </location>
</feature>
<evidence type="ECO:0000256" key="4">
    <source>
        <dbReference type="ARBA" id="ARBA00022692"/>
    </source>
</evidence>
<dbReference type="SUPFAM" id="SSF103473">
    <property type="entry name" value="MFS general substrate transporter"/>
    <property type="match status" value="1"/>
</dbReference>
<keyword evidence="6 15" id="KW-0472">Membrane</keyword>
<name>I7LUY0_TETTS</name>
<comment type="catalytic activity">
    <reaction evidence="10">
        <text>D-mannose(out) = D-mannose(in)</text>
        <dbReference type="Rhea" id="RHEA:78391"/>
        <dbReference type="ChEBI" id="CHEBI:4208"/>
    </reaction>
    <physiologicalReaction direction="left-to-right" evidence="10">
        <dbReference type="Rhea" id="RHEA:78392"/>
    </physiologicalReaction>
</comment>
<proteinExistence type="inferred from homology"/>
<evidence type="ECO:0000256" key="9">
    <source>
        <dbReference type="ARBA" id="ARBA00044656"/>
    </source>
</evidence>
<dbReference type="KEGG" id="tet:TTHERM_00188500"/>
<comment type="catalytic activity">
    <reaction evidence="8">
        <text>D-glucose(out) = D-glucose(in)</text>
        <dbReference type="Rhea" id="RHEA:60376"/>
        <dbReference type="ChEBI" id="CHEBI:4167"/>
    </reaction>
    <physiologicalReaction direction="left-to-right" evidence="8">
        <dbReference type="Rhea" id="RHEA:60377"/>
    </physiologicalReaction>
</comment>
<dbReference type="InterPro" id="IPR020846">
    <property type="entry name" value="MFS_dom"/>
</dbReference>
<evidence type="ECO:0000256" key="7">
    <source>
        <dbReference type="ARBA" id="ARBA00044637"/>
    </source>
</evidence>
<evidence type="ECO:0000256" key="6">
    <source>
        <dbReference type="ARBA" id="ARBA00023136"/>
    </source>
</evidence>
<feature type="transmembrane region" description="Helical" evidence="15">
    <location>
        <begin position="278"/>
        <end position="304"/>
    </location>
</feature>
<dbReference type="InParanoid" id="I7LUY0"/>
<accession>I7LUY0</accession>
<comment type="catalytic activity">
    <reaction evidence="11">
        <text>D-glucosamine(out) = D-glucosamine(in)</text>
        <dbReference type="Rhea" id="RHEA:78423"/>
        <dbReference type="ChEBI" id="CHEBI:58723"/>
    </reaction>
    <physiologicalReaction direction="left-to-right" evidence="11">
        <dbReference type="Rhea" id="RHEA:78424"/>
    </physiologicalReaction>
</comment>
<dbReference type="InterPro" id="IPR036259">
    <property type="entry name" value="MFS_trans_sf"/>
</dbReference>
<feature type="transmembrane region" description="Helical" evidence="15">
    <location>
        <begin position="130"/>
        <end position="150"/>
    </location>
</feature>
<organism evidence="17 18">
    <name type="scientific">Tetrahymena thermophila (strain SB210)</name>
    <dbReference type="NCBI Taxonomy" id="312017"/>
    <lineage>
        <taxon>Eukaryota</taxon>
        <taxon>Sar</taxon>
        <taxon>Alveolata</taxon>
        <taxon>Ciliophora</taxon>
        <taxon>Intramacronucleata</taxon>
        <taxon>Oligohymenophorea</taxon>
        <taxon>Hymenostomatida</taxon>
        <taxon>Tetrahymenina</taxon>
        <taxon>Tetrahymenidae</taxon>
        <taxon>Tetrahymena</taxon>
    </lineage>
</organism>
<feature type="transmembrane region" description="Helical" evidence="15">
    <location>
        <begin position="433"/>
        <end position="452"/>
    </location>
</feature>
<dbReference type="InterPro" id="IPR005828">
    <property type="entry name" value="MFS_sugar_transport-like"/>
</dbReference>
<evidence type="ECO:0000256" key="11">
    <source>
        <dbReference type="ARBA" id="ARBA00044668"/>
    </source>
</evidence>
<comment type="similarity">
    <text evidence="2">Belongs to the major facilitator superfamily. Sugar transporter (TC 2.A.1.1) family.</text>
</comment>
<feature type="region of interest" description="Disordered" evidence="14">
    <location>
        <begin position="1"/>
        <end position="21"/>
    </location>
</feature>
<evidence type="ECO:0000256" key="15">
    <source>
        <dbReference type="SAM" id="Phobius"/>
    </source>
</evidence>
<evidence type="ECO:0000256" key="1">
    <source>
        <dbReference type="ARBA" id="ARBA00004141"/>
    </source>
</evidence>
<dbReference type="PROSITE" id="PS50850">
    <property type="entry name" value="MFS"/>
    <property type="match status" value="1"/>
</dbReference>
<dbReference type="eggNOG" id="KOG0254">
    <property type="taxonomic scope" value="Eukaryota"/>
</dbReference>
<comment type="catalytic activity">
    <reaction evidence="12">
        <text>D-fructose(out) = D-fructose(in)</text>
        <dbReference type="Rhea" id="RHEA:60372"/>
        <dbReference type="ChEBI" id="CHEBI:37721"/>
    </reaction>
    <physiologicalReaction direction="left-to-right" evidence="12">
        <dbReference type="Rhea" id="RHEA:60373"/>
    </physiologicalReaction>
</comment>
<evidence type="ECO:0000256" key="8">
    <source>
        <dbReference type="ARBA" id="ARBA00044648"/>
    </source>
</evidence>
<comment type="subcellular location">
    <subcellularLocation>
        <location evidence="1">Membrane</location>
        <topology evidence="1">Multi-pass membrane protein</topology>
    </subcellularLocation>
</comment>
<evidence type="ECO:0000256" key="10">
    <source>
        <dbReference type="ARBA" id="ARBA00044662"/>
    </source>
</evidence>
<dbReference type="OrthoDB" id="6612291at2759"/>
<feature type="transmembrane region" description="Helical" evidence="15">
    <location>
        <begin position="29"/>
        <end position="51"/>
    </location>
</feature>
<evidence type="ECO:0000313" key="17">
    <source>
        <dbReference type="EMBL" id="EAR96281.2"/>
    </source>
</evidence>